<dbReference type="PANTHER" id="PTHR11669">
    <property type="entry name" value="REPLICATION FACTOR C / DNA POLYMERASE III GAMMA-TAU SUBUNIT"/>
    <property type="match status" value="1"/>
</dbReference>
<dbReference type="Pfam" id="PF08542">
    <property type="entry name" value="Rep_fac_C"/>
    <property type="match status" value="1"/>
</dbReference>
<dbReference type="AlphaFoldDB" id="A0A7S0XH10"/>
<dbReference type="InterPro" id="IPR047854">
    <property type="entry name" value="RFC_lid"/>
</dbReference>
<dbReference type="GO" id="GO:0005663">
    <property type="term" value="C:DNA replication factor C complex"/>
    <property type="evidence" value="ECO:0007669"/>
    <property type="project" value="TreeGrafter"/>
</dbReference>
<evidence type="ECO:0000256" key="6">
    <source>
        <dbReference type="ARBA" id="ARBA00022840"/>
    </source>
</evidence>
<accession>A0A7S0XH10</accession>
<reference evidence="10" key="1">
    <citation type="submission" date="2021-01" db="EMBL/GenBank/DDBJ databases">
        <authorList>
            <person name="Corre E."/>
            <person name="Pelletier E."/>
            <person name="Niang G."/>
            <person name="Scheremetjew M."/>
            <person name="Finn R."/>
            <person name="Kale V."/>
            <person name="Holt S."/>
            <person name="Cochrane G."/>
            <person name="Meng A."/>
            <person name="Brown T."/>
            <person name="Cohen L."/>
        </authorList>
    </citation>
    <scope>NUCLEOTIDE SEQUENCE</scope>
    <source>
        <strain evidence="10">SL-175</strain>
    </source>
</reference>
<keyword evidence="7" id="KW-0539">Nucleus</keyword>
<dbReference type="InterPro" id="IPR050238">
    <property type="entry name" value="DNA_Rep/Repair_Clamp_Loader"/>
</dbReference>
<dbReference type="CDD" id="cd18140">
    <property type="entry name" value="HLD_clamp_RFC"/>
    <property type="match status" value="1"/>
</dbReference>
<comment type="subunit">
    <text evidence="3">Heterotetramer of subunits RFC2, RFC3, RFC4 and RFC5 that can form a complex with RFC1.</text>
</comment>
<dbReference type="GO" id="GO:0016887">
    <property type="term" value="F:ATP hydrolysis activity"/>
    <property type="evidence" value="ECO:0007669"/>
    <property type="project" value="InterPro"/>
</dbReference>
<dbReference type="InterPro" id="IPR013748">
    <property type="entry name" value="Rep_factorC_C"/>
</dbReference>
<dbReference type="GO" id="GO:0006281">
    <property type="term" value="P:DNA repair"/>
    <property type="evidence" value="ECO:0007669"/>
    <property type="project" value="TreeGrafter"/>
</dbReference>
<dbReference type="Gene3D" id="3.40.50.300">
    <property type="entry name" value="P-loop containing nucleotide triphosphate hydrolases"/>
    <property type="match status" value="1"/>
</dbReference>
<dbReference type="Gene3D" id="1.10.8.60">
    <property type="match status" value="1"/>
</dbReference>
<dbReference type="InterPro" id="IPR027417">
    <property type="entry name" value="P-loop_NTPase"/>
</dbReference>
<name>A0A7S0XH10_9CHLO</name>
<evidence type="ECO:0000256" key="7">
    <source>
        <dbReference type="ARBA" id="ARBA00023242"/>
    </source>
</evidence>
<keyword evidence="6" id="KW-0067">ATP-binding</keyword>
<dbReference type="FunFam" id="1.20.272.10:FF:000004">
    <property type="entry name" value="Replication factor C subunit 5"/>
    <property type="match status" value="1"/>
</dbReference>
<dbReference type="Gene3D" id="1.20.272.10">
    <property type="match status" value="1"/>
</dbReference>
<feature type="region of interest" description="Disordered" evidence="8">
    <location>
        <begin position="1"/>
        <end position="50"/>
    </location>
</feature>
<proteinExistence type="inferred from homology"/>
<dbReference type="SMART" id="SM00382">
    <property type="entry name" value="AAA"/>
    <property type="match status" value="1"/>
</dbReference>
<dbReference type="InterPro" id="IPR008921">
    <property type="entry name" value="DNA_pol3_clamp-load_cplx_C"/>
</dbReference>
<evidence type="ECO:0000256" key="4">
    <source>
        <dbReference type="ARBA" id="ARBA00022705"/>
    </source>
</evidence>
<evidence type="ECO:0000313" key="10">
    <source>
        <dbReference type="EMBL" id="CAD8723418.1"/>
    </source>
</evidence>
<dbReference type="Pfam" id="PF00004">
    <property type="entry name" value="AAA"/>
    <property type="match status" value="1"/>
</dbReference>
<evidence type="ECO:0000256" key="5">
    <source>
        <dbReference type="ARBA" id="ARBA00022741"/>
    </source>
</evidence>
<dbReference type="GO" id="GO:0006261">
    <property type="term" value="P:DNA-templated DNA replication"/>
    <property type="evidence" value="ECO:0007669"/>
    <property type="project" value="TreeGrafter"/>
</dbReference>
<dbReference type="GO" id="GO:0003689">
    <property type="term" value="F:DNA clamp loader activity"/>
    <property type="evidence" value="ECO:0007669"/>
    <property type="project" value="TreeGrafter"/>
</dbReference>
<dbReference type="PANTHER" id="PTHR11669:SF9">
    <property type="entry name" value="REPLICATION FACTOR C SUBUNIT 5"/>
    <property type="match status" value="1"/>
</dbReference>
<dbReference type="GO" id="GO:0005634">
    <property type="term" value="C:nucleus"/>
    <property type="evidence" value="ECO:0007669"/>
    <property type="project" value="UniProtKB-SubCell"/>
</dbReference>
<evidence type="ECO:0000256" key="8">
    <source>
        <dbReference type="SAM" id="MobiDB-lite"/>
    </source>
</evidence>
<dbReference type="SUPFAM" id="SSF52540">
    <property type="entry name" value="P-loop containing nucleoside triphosphate hydrolases"/>
    <property type="match status" value="1"/>
</dbReference>
<dbReference type="GO" id="GO:0003677">
    <property type="term" value="F:DNA binding"/>
    <property type="evidence" value="ECO:0007669"/>
    <property type="project" value="InterPro"/>
</dbReference>
<evidence type="ECO:0000256" key="2">
    <source>
        <dbReference type="ARBA" id="ARBA00005378"/>
    </source>
</evidence>
<dbReference type="InterPro" id="IPR003959">
    <property type="entry name" value="ATPase_AAA_core"/>
</dbReference>
<evidence type="ECO:0000256" key="1">
    <source>
        <dbReference type="ARBA" id="ARBA00004123"/>
    </source>
</evidence>
<dbReference type="InterPro" id="IPR003593">
    <property type="entry name" value="AAA+_ATPase"/>
</dbReference>
<evidence type="ECO:0000259" key="9">
    <source>
        <dbReference type="SMART" id="SM00382"/>
    </source>
</evidence>
<dbReference type="GO" id="GO:0005524">
    <property type="term" value="F:ATP binding"/>
    <property type="evidence" value="ECO:0007669"/>
    <property type="project" value="UniProtKB-KW"/>
</dbReference>
<dbReference type="NCBIfam" id="NF001679">
    <property type="entry name" value="PRK00440.1"/>
    <property type="match status" value="1"/>
</dbReference>
<protein>
    <recommendedName>
        <fullName evidence="9">AAA+ ATPase domain-containing protein</fullName>
    </recommendedName>
</protein>
<keyword evidence="5" id="KW-0547">Nucleotide-binding</keyword>
<comment type="similarity">
    <text evidence="2">Belongs to the activator 1 small subunits family.</text>
</comment>
<dbReference type="CDD" id="cd00009">
    <property type="entry name" value="AAA"/>
    <property type="match status" value="1"/>
</dbReference>
<keyword evidence="4" id="KW-0235">DNA replication</keyword>
<dbReference type="SUPFAM" id="SSF48019">
    <property type="entry name" value="post-AAA+ oligomerization domain-like"/>
    <property type="match status" value="1"/>
</dbReference>
<dbReference type="EMBL" id="HBFC01038130">
    <property type="protein sequence ID" value="CAD8723418.1"/>
    <property type="molecule type" value="Transcribed_RNA"/>
</dbReference>
<feature type="domain" description="AAA+ ATPase" evidence="9">
    <location>
        <begin position="86"/>
        <end position="213"/>
    </location>
</feature>
<gene>
    <name evidence="10" type="ORF">MANT1106_LOCUS22634</name>
</gene>
<comment type="subcellular location">
    <subcellularLocation>
        <location evidence="1">Nucleus</location>
    </subcellularLocation>
</comment>
<organism evidence="10">
    <name type="scientific">Mantoniella antarctica</name>
    <dbReference type="NCBI Taxonomy" id="81844"/>
    <lineage>
        <taxon>Eukaryota</taxon>
        <taxon>Viridiplantae</taxon>
        <taxon>Chlorophyta</taxon>
        <taxon>Mamiellophyceae</taxon>
        <taxon>Mamiellales</taxon>
        <taxon>Mamiellaceae</taxon>
        <taxon>Mantoniella</taxon>
    </lineage>
</organism>
<dbReference type="FunFam" id="3.40.50.300:FF:000129">
    <property type="entry name" value="Replication factor C subunit 5"/>
    <property type="match status" value="1"/>
</dbReference>
<evidence type="ECO:0000256" key="3">
    <source>
        <dbReference type="ARBA" id="ARBA00011480"/>
    </source>
</evidence>
<sequence length="377" mass="41423">MAETAPPDAMAVDESGNDAPQVGDKRKRKEPAESDEGVMRGKGKGTAEDAKKNQMWVEKYRPAKLADVAAHKDIIDTISRLTKEDKLPHLLLYGPPGTGKTSTILAVARELYGTSFGQMTLELNASDDRGIDVVRNEVQAFASTMRFNSTGFKLIILDECDSMTKDAQFALRRIIEKYTKHTRFCLIGNYVGKIIPALQSRCTRFRFAPLGPESVRERVQHVVDAEALDITPEGISAVQHLGGGDMRRTLNILQASWLANAGDDSIDADAIYATTGQPRPQDIEAIAGVLLNSPFQEAVEKVSAIKTERGLALADITRLLCEYVFRLHMPPPARAELVSQMADVEHRLAYVTHERLQLLALVGAFNKAKESLVLAAK</sequence>